<evidence type="ECO:0000313" key="2">
    <source>
        <dbReference type="Proteomes" id="UP000790347"/>
    </source>
</evidence>
<proteinExistence type="predicted"/>
<dbReference type="Proteomes" id="UP000790347">
    <property type="component" value="Unassembled WGS sequence"/>
</dbReference>
<reference evidence="1" key="1">
    <citation type="submission" date="2013-05" db="EMBL/GenBank/DDBJ databases">
        <authorList>
            <person name="Yim A.K.Y."/>
            <person name="Chan T.F."/>
            <person name="Ji K.M."/>
            <person name="Liu X.Y."/>
            <person name="Zhou J.W."/>
            <person name="Li R.Q."/>
            <person name="Yang K.Y."/>
            <person name="Li J."/>
            <person name="Li M."/>
            <person name="Law P.T.W."/>
            <person name="Wu Y.L."/>
            <person name="Cai Z.L."/>
            <person name="Qin H."/>
            <person name="Bao Y."/>
            <person name="Leung R.K.K."/>
            <person name="Ng P.K.S."/>
            <person name="Zou J."/>
            <person name="Zhong X.J."/>
            <person name="Ran P.X."/>
            <person name="Zhong N.S."/>
            <person name="Liu Z.G."/>
            <person name="Tsui S.K.W."/>
        </authorList>
    </citation>
    <scope>NUCLEOTIDE SEQUENCE</scope>
    <source>
        <strain evidence="1">Derf</strain>
        <tissue evidence="1">Whole organism</tissue>
    </source>
</reference>
<protein>
    <submittedName>
        <fullName evidence="1">Uncharacterized protein</fullName>
    </submittedName>
</protein>
<organism evidence="1 2">
    <name type="scientific">Dermatophagoides farinae</name>
    <name type="common">American house dust mite</name>
    <dbReference type="NCBI Taxonomy" id="6954"/>
    <lineage>
        <taxon>Eukaryota</taxon>
        <taxon>Metazoa</taxon>
        <taxon>Ecdysozoa</taxon>
        <taxon>Arthropoda</taxon>
        <taxon>Chelicerata</taxon>
        <taxon>Arachnida</taxon>
        <taxon>Acari</taxon>
        <taxon>Acariformes</taxon>
        <taxon>Sarcoptiformes</taxon>
        <taxon>Astigmata</taxon>
        <taxon>Psoroptidia</taxon>
        <taxon>Analgoidea</taxon>
        <taxon>Pyroglyphidae</taxon>
        <taxon>Dermatophagoidinae</taxon>
        <taxon>Dermatophagoides</taxon>
    </lineage>
</organism>
<keyword evidence="2" id="KW-1185">Reference proteome</keyword>
<comment type="caution">
    <text evidence="1">The sequence shown here is derived from an EMBL/GenBank/DDBJ whole genome shotgun (WGS) entry which is preliminary data.</text>
</comment>
<dbReference type="AlphaFoldDB" id="A0A922I3Y9"/>
<gene>
    <name evidence="1" type="ORF">DERF_005685</name>
</gene>
<reference evidence="1" key="2">
    <citation type="journal article" date="2022" name="Res Sq">
        <title>Comparative Genomics Reveals Insights into the Divergent Evolution of Astigmatic Mites and Household Pest Adaptations.</title>
        <authorList>
            <person name="Xiong Q."/>
            <person name="Wan A.T.-Y."/>
            <person name="Liu X.-Y."/>
            <person name="Fung C.S.-H."/>
            <person name="Xiao X."/>
            <person name="Malainual N."/>
            <person name="Hou J."/>
            <person name="Wang L."/>
            <person name="Wang M."/>
            <person name="Yang K."/>
            <person name="Cui Y."/>
            <person name="Leung E."/>
            <person name="Nong W."/>
            <person name="Shin S.-K."/>
            <person name="Au S."/>
            <person name="Jeong K.Y."/>
            <person name="Chew F.T."/>
            <person name="Hui J."/>
            <person name="Leung T.F."/>
            <person name="Tungtrongchitr A."/>
            <person name="Zhong N."/>
            <person name="Liu Z."/>
            <person name="Tsui S."/>
        </authorList>
    </citation>
    <scope>NUCLEOTIDE SEQUENCE</scope>
    <source>
        <strain evidence="1">Derf</strain>
        <tissue evidence="1">Whole organism</tissue>
    </source>
</reference>
<name>A0A922I3Y9_DERFA</name>
<evidence type="ECO:0000313" key="1">
    <source>
        <dbReference type="EMBL" id="KAH9522082.1"/>
    </source>
</evidence>
<accession>A0A922I3Y9</accession>
<dbReference type="EMBL" id="ASGP02000002">
    <property type="protein sequence ID" value="KAH9522082.1"/>
    <property type="molecule type" value="Genomic_DNA"/>
</dbReference>
<sequence length="78" mass="9528">MLHCHVNEDNISRCARSEWMRFKSLFQEKKETFTIQFLAVKFLRSKNKKKEAEIKVFNMCCDDFEKEPEYRDSEKMEP</sequence>